<name>A0A4P9WTM5_9FUNG</name>
<feature type="compositionally biased region" description="Low complexity" evidence="1">
    <location>
        <begin position="131"/>
        <end position="146"/>
    </location>
</feature>
<keyword evidence="3" id="KW-1185">Reference proteome</keyword>
<proteinExistence type="predicted"/>
<dbReference type="Proteomes" id="UP000269721">
    <property type="component" value="Unassembled WGS sequence"/>
</dbReference>
<gene>
    <name evidence="2" type="ORF">BDK51DRAFT_52999</name>
</gene>
<dbReference type="EMBL" id="KZ993836">
    <property type="protein sequence ID" value="RKO94710.1"/>
    <property type="molecule type" value="Genomic_DNA"/>
</dbReference>
<evidence type="ECO:0000256" key="1">
    <source>
        <dbReference type="SAM" id="MobiDB-lite"/>
    </source>
</evidence>
<reference evidence="3" key="1">
    <citation type="journal article" date="2018" name="Nat. Microbiol.">
        <title>Leveraging single-cell genomics to expand the fungal tree of life.</title>
        <authorList>
            <person name="Ahrendt S.R."/>
            <person name="Quandt C.A."/>
            <person name="Ciobanu D."/>
            <person name="Clum A."/>
            <person name="Salamov A."/>
            <person name="Andreopoulos B."/>
            <person name="Cheng J.F."/>
            <person name="Woyke T."/>
            <person name="Pelin A."/>
            <person name="Henrissat B."/>
            <person name="Reynolds N.K."/>
            <person name="Benny G.L."/>
            <person name="Smith M.E."/>
            <person name="James T.Y."/>
            <person name="Grigoriev I.V."/>
        </authorList>
    </citation>
    <scope>NUCLEOTIDE SEQUENCE [LARGE SCALE GENOMIC DNA]</scope>
</reference>
<accession>A0A4P9WTM5</accession>
<evidence type="ECO:0000313" key="3">
    <source>
        <dbReference type="Proteomes" id="UP000269721"/>
    </source>
</evidence>
<evidence type="ECO:0000313" key="2">
    <source>
        <dbReference type="EMBL" id="RKO94710.1"/>
    </source>
</evidence>
<feature type="compositionally biased region" description="Basic and acidic residues" evidence="1">
    <location>
        <begin position="60"/>
        <end position="75"/>
    </location>
</feature>
<feature type="region of interest" description="Disordered" evidence="1">
    <location>
        <begin position="24"/>
        <end position="155"/>
    </location>
</feature>
<organism evidence="2 3">
    <name type="scientific">Blyttiomyces helicus</name>
    <dbReference type="NCBI Taxonomy" id="388810"/>
    <lineage>
        <taxon>Eukaryota</taxon>
        <taxon>Fungi</taxon>
        <taxon>Fungi incertae sedis</taxon>
        <taxon>Chytridiomycota</taxon>
        <taxon>Chytridiomycota incertae sedis</taxon>
        <taxon>Chytridiomycetes</taxon>
        <taxon>Chytridiomycetes incertae sedis</taxon>
        <taxon>Blyttiomyces</taxon>
    </lineage>
</organism>
<sequence length="155" mass="16165">MSSTNFGDITSVDLTKLTYDANGTILPVSDSTTPTPATGDDADPGDEPFSFGTLTPDEVLSQHEVDVDADERQEQLAESAENANPLVSIDKDTSSYATGPVTPSGDTTVPNYNTNEVSQSLPTDLGMPQNDTSDSSDSPQPSEDFSGSSGSYGSM</sequence>
<dbReference type="AlphaFoldDB" id="A0A4P9WTM5"/>
<protein>
    <submittedName>
        <fullName evidence="2">Uncharacterized protein</fullName>
    </submittedName>
</protein>
<feature type="compositionally biased region" description="Polar residues" evidence="1">
    <location>
        <begin position="104"/>
        <end position="122"/>
    </location>
</feature>
<feature type="compositionally biased region" description="Low complexity" evidence="1">
    <location>
        <begin position="29"/>
        <end position="39"/>
    </location>
</feature>